<evidence type="ECO:0000256" key="3">
    <source>
        <dbReference type="SAM" id="MobiDB-lite"/>
    </source>
</evidence>
<dbReference type="GO" id="GO:0016567">
    <property type="term" value="P:protein ubiquitination"/>
    <property type="evidence" value="ECO:0007669"/>
    <property type="project" value="TreeGrafter"/>
</dbReference>
<feature type="domain" description="YDG" evidence="4">
    <location>
        <begin position="365"/>
        <end position="502"/>
    </location>
</feature>
<dbReference type="OrthoDB" id="2270193at2759"/>
<evidence type="ECO:0000256" key="2">
    <source>
        <dbReference type="PROSITE-ProRule" id="PRU00358"/>
    </source>
</evidence>
<dbReference type="GO" id="GO:0005634">
    <property type="term" value="C:nucleus"/>
    <property type="evidence" value="ECO:0007669"/>
    <property type="project" value="UniProtKB-SubCell"/>
</dbReference>
<gene>
    <name evidence="5" type="ORF">BDZ85DRAFT_268486</name>
</gene>
<evidence type="ECO:0000313" key="5">
    <source>
        <dbReference type="EMBL" id="KAF2219463.1"/>
    </source>
</evidence>
<dbReference type="PROSITE" id="PS51015">
    <property type="entry name" value="YDG"/>
    <property type="match status" value="1"/>
</dbReference>
<dbReference type="InterPro" id="IPR036987">
    <property type="entry name" value="SRA-YDG_sf"/>
</dbReference>
<dbReference type="PANTHER" id="PTHR14140:SF27">
    <property type="entry name" value="OS04G0289800 PROTEIN"/>
    <property type="match status" value="1"/>
</dbReference>
<feature type="compositionally biased region" description="Low complexity" evidence="3">
    <location>
        <begin position="159"/>
        <end position="174"/>
    </location>
</feature>
<accession>A0A6A6G1H6</accession>
<organism evidence="5 6">
    <name type="scientific">Elsinoe ampelina</name>
    <dbReference type="NCBI Taxonomy" id="302913"/>
    <lineage>
        <taxon>Eukaryota</taxon>
        <taxon>Fungi</taxon>
        <taxon>Dikarya</taxon>
        <taxon>Ascomycota</taxon>
        <taxon>Pezizomycotina</taxon>
        <taxon>Dothideomycetes</taxon>
        <taxon>Dothideomycetidae</taxon>
        <taxon>Myriangiales</taxon>
        <taxon>Elsinoaceae</taxon>
        <taxon>Elsinoe</taxon>
    </lineage>
</organism>
<dbReference type="InterPro" id="IPR003105">
    <property type="entry name" value="SRA_YDG"/>
</dbReference>
<dbReference type="SUPFAM" id="SSF88697">
    <property type="entry name" value="PUA domain-like"/>
    <property type="match status" value="1"/>
</dbReference>
<feature type="region of interest" description="Disordered" evidence="3">
    <location>
        <begin position="20"/>
        <end position="216"/>
    </location>
</feature>
<comment type="subcellular location">
    <subcellularLocation>
        <location evidence="2">Nucleus</location>
    </subcellularLocation>
</comment>
<dbReference type="PANTHER" id="PTHR14140">
    <property type="entry name" value="E3 UBIQUITIN-PROTEIN LIGASE UHRF-RELATED"/>
    <property type="match status" value="1"/>
</dbReference>
<dbReference type="GO" id="GO:0061630">
    <property type="term" value="F:ubiquitin protein ligase activity"/>
    <property type="evidence" value="ECO:0007669"/>
    <property type="project" value="TreeGrafter"/>
</dbReference>
<dbReference type="Proteomes" id="UP000799538">
    <property type="component" value="Unassembled WGS sequence"/>
</dbReference>
<dbReference type="InterPro" id="IPR015947">
    <property type="entry name" value="PUA-like_sf"/>
</dbReference>
<dbReference type="InterPro" id="IPR045134">
    <property type="entry name" value="UHRF1/2-like"/>
</dbReference>
<dbReference type="AlphaFoldDB" id="A0A6A6G1H6"/>
<dbReference type="Gene3D" id="2.30.280.10">
    <property type="entry name" value="SRA-YDG"/>
    <property type="match status" value="1"/>
</dbReference>
<evidence type="ECO:0000256" key="1">
    <source>
        <dbReference type="ARBA" id="ARBA00023242"/>
    </source>
</evidence>
<keyword evidence="6" id="KW-1185">Reference proteome</keyword>
<dbReference type="SMART" id="SM00466">
    <property type="entry name" value="SRA"/>
    <property type="match status" value="1"/>
</dbReference>
<feature type="compositionally biased region" description="Low complexity" evidence="3">
    <location>
        <begin position="107"/>
        <end position="127"/>
    </location>
</feature>
<dbReference type="Pfam" id="PF02182">
    <property type="entry name" value="SAD_SRA"/>
    <property type="match status" value="1"/>
</dbReference>
<feature type="compositionally biased region" description="Basic and acidic residues" evidence="3">
    <location>
        <begin position="183"/>
        <end position="195"/>
    </location>
</feature>
<proteinExistence type="predicted"/>
<dbReference type="EMBL" id="ML992516">
    <property type="protein sequence ID" value="KAF2219463.1"/>
    <property type="molecule type" value="Genomic_DNA"/>
</dbReference>
<keyword evidence="1 2" id="KW-0539">Nucleus</keyword>
<reference evidence="6" key="1">
    <citation type="journal article" date="2020" name="Stud. Mycol.">
        <title>101 Dothideomycetes genomes: A test case for predicting lifestyles and emergence of pathogens.</title>
        <authorList>
            <person name="Haridas S."/>
            <person name="Albert R."/>
            <person name="Binder M."/>
            <person name="Bloem J."/>
            <person name="LaButti K."/>
            <person name="Salamov A."/>
            <person name="Andreopoulos B."/>
            <person name="Baker S."/>
            <person name="Barry K."/>
            <person name="Bills G."/>
            <person name="Bluhm B."/>
            <person name="Cannon C."/>
            <person name="Castanera R."/>
            <person name="Culley D."/>
            <person name="Daum C."/>
            <person name="Ezra D."/>
            <person name="Gonzalez J."/>
            <person name="Henrissat B."/>
            <person name="Kuo A."/>
            <person name="Liang C."/>
            <person name="Lipzen A."/>
            <person name="Lutzoni F."/>
            <person name="Magnuson J."/>
            <person name="Mondo S."/>
            <person name="Nolan M."/>
            <person name="Ohm R."/>
            <person name="Pangilinan J."/>
            <person name="Park H.-J."/>
            <person name="Ramirez L."/>
            <person name="Alfaro M."/>
            <person name="Sun H."/>
            <person name="Tritt A."/>
            <person name="Yoshinaga Y."/>
            <person name="Zwiers L.-H."/>
            <person name="Turgeon B."/>
            <person name="Goodwin S."/>
            <person name="Spatafora J."/>
            <person name="Crous P."/>
            <person name="Grigoriev I."/>
        </authorList>
    </citation>
    <scope>NUCLEOTIDE SEQUENCE [LARGE SCALE GENOMIC DNA]</scope>
    <source>
        <strain evidence="6">CECT 20119</strain>
    </source>
</reference>
<evidence type="ECO:0000259" key="4">
    <source>
        <dbReference type="PROSITE" id="PS51015"/>
    </source>
</evidence>
<dbReference type="GO" id="GO:0044027">
    <property type="term" value="P:negative regulation of gene expression via chromosomal CpG island methylation"/>
    <property type="evidence" value="ECO:0007669"/>
    <property type="project" value="TreeGrafter"/>
</dbReference>
<sequence length="539" mass="58816">MPPLYNDSDSEDEYLMRAARGLLTPSPPPQAAASTSQTLPRIGRSIPTGPRSMVAGRTIPTRPADRIADTVVSTSVSRDNEARRQSGASVNDSRRGSTDGIFVGKNSSSGTSTSASSSAARPSAGFAIRGAAKTTSAPGMSENVIPSKRKSEPSSPAIGTESSAGTASSTSYEGPFRIRKRSRTEDQPIKSESSSRRSSGAGLPTPAAAMTRLTSSSTADVRVTIPEWYTRLKKSNTRQKVTSGADTTLGRLKDLIKQSMDTNLPGRQNILDSLIQRIHDCFFTPVTGQLIRDHFLFHPAGLPSIIQAPRTISFPFYIRLDAENLFHKWANRDFGTDLLHGLNYSAKDNLSLKDNYALKRPGAVHGNNDLVNGQWWPFQMCLVRDGAHTSAMGGIGGRTGSGAFSVIMAGGLDSENRPYPDDDQGDTVLYCGTDGADGKLTANTSLLLENIDLGRPVRFMRSAKVHSKYAPEVGIRYDGLYRVVDFEVLDRGRQRYRFELKREAGQDPIRWEGEGKRPTRQEVEAVERLRREKKFVVSE</sequence>
<name>A0A6A6G1H6_9PEZI</name>
<evidence type="ECO:0000313" key="6">
    <source>
        <dbReference type="Proteomes" id="UP000799538"/>
    </source>
</evidence>
<protein>
    <submittedName>
        <fullName evidence="5">PUA-like domain-containing protein</fullName>
    </submittedName>
</protein>